<feature type="domain" description="Mur ligase central" evidence="12">
    <location>
        <begin position="82"/>
        <end position="305"/>
    </location>
</feature>
<evidence type="ECO:0000256" key="7">
    <source>
        <dbReference type="ARBA" id="ARBA00022842"/>
    </source>
</evidence>
<dbReference type="Pfam" id="PF02875">
    <property type="entry name" value="Mur_ligase_C"/>
    <property type="match status" value="1"/>
</dbReference>
<dbReference type="Gene3D" id="3.90.190.20">
    <property type="entry name" value="Mur ligase, C-terminal domain"/>
    <property type="match status" value="1"/>
</dbReference>
<proteinExistence type="inferred from homology"/>
<dbReference type="InterPro" id="IPR013221">
    <property type="entry name" value="Mur_ligase_cen"/>
</dbReference>
<sequence length="491" mass="54927">MGAQTETIEQPSSSTGNESKTSFVMLSPADKVKRYYQANFYLNEGLIRTGKINPTKVKRSAWMPAFLEAFGNPQRGIPAIHIAGTSGKGTTGIMIAEILRAAGVRTGLHISPYLQVATEKIWVDGFYYDPLDYYELIEDLKPTIERFRRHDIPLHGMSSVVLAIEAFRREKVEFMIFETGVGGRFDITNFLDTTLAVITKIGFDHQKTLGHTIGEIAFHKAGIMKEKTPCIAFAGPGIRQIVKEAGLRKAPLKLVKEDKTFRSLRIQADGSVFHFRGDNWALDNVHTPARGPYQVENAALALCVAEHMSRQGLHIDETAVRLGLARGTLPGRIEVLSRSPLIIIDGAHNSDKIDNLVQYLSQLKVKNKLVLCGVLAKKIKRKLITRLIRLSSHIITTEPRVYAKEPFPADKLARLFRQRGVRLVRAIPEPLAALEYAISLLKDDDVLIITGSLYLAGNIRNHWYPEADVLLQRTSYPRIRTELTPEEQSLS</sequence>
<evidence type="ECO:0000256" key="3">
    <source>
        <dbReference type="ARBA" id="ARBA00022598"/>
    </source>
</evidence>
<keyword evidence="3 13" id="KW-0436">Ligase</keyword>
<evidence type="ECO:0000256" key="10">
    <source>
        <dbReference type="SAM" id="MobiDB-lite"/>
    </source>
</evidence>
<evidence type="ECO:0000259" key="11">
    <source>
        <dbReference type="Pfam" id="PF02875"/>
    </source>
</evidence>
<name>A0ABV6Z0W7_UNCC1</name>
<dbReference type="InterPro" id="IPR001645">
    <property type="entry name" value="Folylpolyglutamate_synth"/>
</dbReference>
<organism evidence="13 14">
    <name type="scientific">candidate division CSSED10-310 bacterium</name>
    <dbReference type="NCBI Taxonomy" id="2855610"/>
    <lineage>
        <taxon>Bacteria</taxon>
        <taxon>Bacteria division CSSED10-310</taxon>
    </lineage>
</organism>
<dbReference type="InterPro" id="IPR036565">
    <property type="entry name" value="Mur-like_cat_sf"/>
</dbReference>
<dbReference type="Proteomes" id="UP001594351">
    <property type="component" value="Unassembled WGS sequence"/>
</dbReference>
<dbReference type="SUPFAM" id="SSF53623">
    <property type="entry name" value="MurD-like peptide ligases, catalytic domain"/>
    <property type="match status" value="1"/>
</dbReference>
<accession>A0ABV6Z0W7</accession>
<evidence type="ECO:0000256" key="1">
    <source>
        <dbReference type="ARBA" id="ARBA00008276"/>
    </source>
</evidence>
<evidence type="ECO:0000313" key="13">
    <source>
        <dbReference type="EMBL" id="MFC1851971.1"/>
    </source>
</evidence>
<dbReference type="NCBIfam" id="TIGR01499">
    <property type="entry name" value="folC"/>
    <property type="match status" value="1"/>
</dbReference>
<keyword evidence="5" id="KW-0547">Nucleotide-binding</keyword>
<evidence type="ECO:0000256" key="8">
    <source>
        <dbReference type="ARBA" id="ARBA00030592"/>
    </source>
</evidence>
<dbReference type="GO" id="GO:0016874">
    <property type="term" value="F:ligase activity"/>
    <property type="evidence" value="ECO:0007669"/>
    <property type="project" value="UniProtKB-KW"/>
</dbReference>
<comment type="similarity">
    <text evidence="1">Belongs to the folylpolyglutamate synthase family.</text>
</comment>
<feature type="region of interest" description="Disordered" evidence="10">
    <location>
        <begin position="1"/>
        <end position="21"/>
    </location>
</feature>
<feature type="domain" description="Mur ligase C-terminal" evidence="11">
    <location>
        <begin position="331"/>
        <end position="452"/>
    </location>
</feature>
<evidence type="ECO:0000256" key="4">
    <source>
        <dbReference type="ARBA" id="ARBA00022723"/>
    </source>
</evidence>
<dbReference type="PANTHER" id="PTHR11136:SF0">
    <property type="entry name" value="DIHYDROFOLATE SYNTHETASE-RELATED"/>
    <property type="match status" value="1"/>
</dbReference>
<keyword evidence="14" id="KW-1185">Reference proteome</keyword>
<dbReference type="EMBL" id="JBHPBY010000248">
    <property type="protein sequence ID" value="MFC1851971.1"/>
    <property type="molecule type" value="Genomic_DNA"/>
</dbReference>
<evidence type="ECO:0000256" key="9">
    <source>
        <dbReference type="ARBA" id="ARBA00047493"/>
    </source>
</evidence>
<comment type="caution">
    <text evidence="13">The sequence shown here is derived from an EMBL/GenBank/DDBJ whole genome shotgun (WGS) entry which is preliminary data.</text>
</comment>
<reference evidence="13 14" key="1">
    <citation type="submission" date="2024-09" db="EMBL/GenBank/DDBJ databases">
        <title>Laminarin stimulates single cell rates of sulfate reduction while oxygen inhibits transcriptomic activity in coastal marine sediment.</title>
        <authorList>
            <person name="Lindsay M."/>
            <person name="Orcutt B."/>
            <person name="Emerson D."/>
            <person name="Stepanauskas R."/>
            <person name="D'Angelo T."/>
        </authorList>
    </citation>
    <scope>NUCLEOTIDE SEQUENCE [LARGE SCALE GENOMIC DNA]</scope>
    <source>
        <strain evidence="13">SAG AM-311-K15</strain>
    </source>
</reference>
<protein>
    <recommendedName>
        <fullName evidence="2">tetrahydrofolate synthase</fullName>
        <ecNumber evidence="2">6.3.2.17</ecNumber>
    </recommendedName>
    <alternativeName>
        <fullName evidence="8">Tetrahydrofolylpolyglutamate synthase</fullName>
    </alternativeName>
</protein>
<evidence type="ECO:0000256" key="5">
    <source>
        <dbReference type="ARBA" id="ARBA00022741"/>
    </source>
</evidence>
<evidence type="ECO:0000256" key="6">
    <source>
        <dbReference type="ARBA" id="ARBA00022840"/>
    </source>
</evidence>
<dbReference type="InterPro" id="IPR036615">
    <property type="entry name" value="Mur_ligase_C_dom_sf"/>
</dbReference>
<comment type="catalytic activity">
    <reaction evidence="9">
        <text>(6S)-5,6,7,8-tetrahydrofolyl-(gamma-L-Glu)(n) + L-glutamate + ATP = (6S)-5,6,7,8-tetrahydrofolyl-(gamma-L-Glu)(n+1) + ADP + phosphate + H(+)</text>
        <dbReference type="Rhea" id="RHEA:10580"/>
        <dbReference type="Rhea" id="RHEA-COMP:14738"/>
        <dbReference type="Rhea" id="RHEA-COMP:14740"/>
        <dbReference type="ChEBI" id="CHEBI:15378"/>
        <dbReference type="ChEBI" id="CHEBI:29985"/>
        <dbReference type="ChEBI" id="CHEBI:30616"/>
        <dbReference type="ChEBI" id="CHEBI:43474"/>
        <dbReference type="ChEBI" id="CHEBI:141005"/>
        <dbReference type="ChEBI" id="CHEBI:456216"/>
        <dbReference type="EC" id="6.3.2.17"/>
    </reaction>
</comment>
<dbReference type="SUPFAM" id="SSF53244">
    <property type="entry name" value="MurD-like peptide ligases, peptide-binding domain"/>
    <property type="match status" value="1"/>
</dbReference>
<keyword evidence="4" id="KW-0479">Metal-binding</keyword>
<dbReference type="Gene3D" id="3.40.1190.10">
    <property type="entry name" value="Mur-like, catalytic domain"/>
    <property type="match status" value="1"/>
</dbReference>
<dbReference type="EC" id="6.3.2.17" evidence="2"/>
<evidence type="ECO:0000313" key="14">
    <source>
        <dbReference type="Proteomes" id="UP001594351"/>
    </source>
</evidence>
<evidence type="ECO:0000256" key="2">
    <source>
        <dbReference type="ARBA" id="ARBA00013025"/>
    </source>
</evidence>
<keyword evidence="7" id="KW-0460">Magnesium</keyword>
<gene>
    <name evidence="13" type="ORF">ACFL27_17400</name>
</gene>
<dbReference type="PANTHER" id="PTHR11136">
    <property type="entry name" value="FOLYLPOLYGLUTAMATE SYNTHASE-RELATED"/>
    <property type="match status" value="1"/>
</dbReference>
<keyword evidence="6" id="KW-0067">ATP-binding</keyword>
<dbReference type="InterPro" id="IPR004101">
    <property type="entry name" value="Mur_ligase_C"/>
</dbReference>
<evidence type="ECO:0000259" key="12">
    <source>
        <dbReference type="Pfam" id="PF08245"/>
    </source>
</evidence>
<dbReference type="Pfam" id="PF08245">
    <property type="entry name" value="Mur_ligase_M"/>
    <property type="match status" value="1"/>
</dbReference>